<dbReference type="InterPro" id="IPR007235">
    <property type="entry name" value="Glyco_trans_28_C"/>
</dbReference>
<dbReference type="AlphaFoldDB" id="A0A2W5S3G0"/>
<evidence type="ECO:0000259" key="1">
    <source>
        <dbReference type="Pfam" id="PF04101"/>
    </source>
</evidence>
<dbReference type="PANTHER" id="PTHR21015:SF28">
    <property type="entry name" value="SLL1722 PROTEIN"/>
    <property type="match status" value="1"/>
</dbReference>
<reference evidence="2 3" key="1">
    <citation type="submission" date="2017-08" db="EMBL/GenBank/DDBJ databases">
        <title>Infants hospitalized years apart are colonized by the same room-sourced microbial strains.</title>
        <authorList>
            <person name="Brooks B."/>
            <person name="Olm M.R."/>
            <person name="Firek B.A."/>
            <person name="Baker R."/>
            <person name="Thomas B.C."/>
            <person name="Morowitz M.J."/>
            <person name="Banfield J.F."/>
        </authorList>
    </citation>
    <scope>NUCLEOTIDE SEQUENCE [LARGE SCALE GENOMIC DNA]</scope>
    <source>
        <strain evidence="2">S2_003_000_R2_11</strain>
    </source>
</reference>
<proteinExistence type="predicted"/>
<organism evidence="2 3">
    <name type="scientific">Cereibacter sphaeroides</name>
    <name type="common">Rhodobacter sphaeroides</name>
    <dbReference type="NCBI Taxonomy" id="1063"/>
    <lineage>
        <taxon>Bacteria</taxon>
        <taxon>Pseudomonadati</taxon>
        <taxon>Pseudomonadota</taxon>
        <taxon>Alphaproteobacteria</taxon>
        <taxon>Rhodobacterales</taxon>
        <taxon>Paracoccaceae</taxon>
        <taxon>Cereibacter</taxon>
    </lineage>
</organism>
<protein>
    <submittedName>
        <fullName evidence="2">Glycosyl transferase</fullName>
    </submittedName>
</protein>
<feature type="domain" description="Glycosyl transferase family 28 C-terminal" evidence="1">
    <location>
        <begin position="243"/>
        <end position="352"/>
    </location>
</feature>
<evidence type="ECO:0000313" key="3">
    <source>
        <dbReference type="Proteomes" id="UP000248975"/>
    </source>
</evidence>
<comment type="caution">
    <text evidence="2">The sequence shown here is derived from an EMBL/GenBank/DDBJ whole genome shotgun (WGS) entry which is preliminary data.</text>
</comment>
<gene>
    <name evidence="2" type="ORF">DI533_13450</name>
</gene>
<keyword evidence="2" id="KW-0808">Transferase</keyword>
<dbReference type="EMBL" id="QFQS01000003">
    <property type="protein sequence ID" value="PZQ96606.1"/>
    <property type="molecule type" value="Genomic_DNA"/>
</dbReference>
<dbReference type="PANTHER" id="PTHR21015">
    <property type="entry name" value="UDP-N-ACETYLGLUCOSAMINE--N-ACETYLMURAMYL-(PENTAPEPTIDE) PYROPHOSPHORYL-UNDECAPRENOL N-ACETYLGLUCOSAMINE TRANSFERASE 1"/>
    <property type="match status" value="1"/>
</dbReference>
<accession>A0A2W5S3G0</accession>
<name>A0A2W5S3G0_CERSP</name>
<sequence length="376" mass="40112">MTARRVFFYVQHLLGIGHLARASRIAARLQADGMEVTLVTGGRPVTGFPPAQIAHVVLPAIAVPDGGFKGLLDADGNPASETYLDHRRDLLLAAYRDARPDIVMIEAFPFGRRQVRFELLPLIEAIEASQLRPKLVTSLRDILQRSGKPGRDEETVAMVNAHFDRVLVHGDPAFAALGDSFALADRIADKIAYTGLVCGDRAEPSPERHDVLVSAGGGAVGAGLFRAALGAVAMLPPDLRWGIIAGPNLPQDEYQHLTASAPANVQIMRFRTDFPALLSASRISVSQAGYNTVGDILQAGCRAILIPFAVDGETEQSDRAEKLSRVGRAAILTEAALSPASLAEAVKAAIAQMPSPNMPVIDIEGAARTSQILQQM</sequence>
<dbReference type="Pfam" id="PF04101">
    <property type="entry name" value="Glyco_tran_28_C"/>
    <property type="match status" value="1"/>
</dbReference>
<dbReference type="GO" id="GO:0016758">
    <property type="term" value="F:hexosyltransferase activity"/>
    <property type="evidence" value="ECO:0007669"/>
    <property type="project" value="InterPro"/>
</dbReference>
<evidence type="ECO:0000313" key="2">
    <source>
        <dbReference type="EMBL" id="PZQ96606.1"/>
    </source>
</evidence>
<dbReference type="SUPFAM" id="SSF53756">
    <property type="entry name" value="UDP-Glycosyltransferase/glycogen phosphorylase"/>
    <property type="match status" value="1"/>
</dbReference>
<dbReference type="Proteomes" id="UP000248975">
    <property type="component" value="Unassembled WGS sequence"/>
</dbReference>
<dbReference type="Gene3D" id="3.40.50.2000">
    <property type="entry name" value="Glycogen Phosphorylase B"/>
    <property type="match status" value="1"/>
</dbReference>